<evidence type="ECO:0000256" key="4">
    <source>
        <dbReference type="ARBA" id="ARBA00022692"/>
    </source>
</evidence>
<name>A0ABU8ZQL9_9BIFI</name>
<keyword evidence="6 8" id="KW-0472">Membrane</keyword>
<sequence>MSSISVTGQAATLDVRQSSLSACSGRWGTTMQGPARPAGPGQSAARGGADAILADTPLDTLERPQQEVSDFSQAVLTWFRQNSGRLLLLVIVAICAALASKLAAAALRKALDRSNVPSASIFINIVRALIWIFAAATVLQPVFGINPSTVVAALGVSGLALSFGLKDTIANIVGGFGLMASKVIQPGDIITISGTTGTVKDITWRHTIVVDRAGNRMLIPNSILNTTSLEKIPEAGEAANTVPFTLRGDADMTLAAQSIARTVAAATEGMTMAGNPPIVQFQGFTPYGITGQVVMFAKQGVAAADMQDAATRALAGKDYLVQDAGLETTAPAAGGGASKGGTE</sequence>
<feature type="domain" description="Mechanosensitive ion channel transmembrane helices 2/3" evidence="10">
    <location>
        <begin position="124"/>
        <end position="166"/>
    </location>
</feature>
<dbReference type="Pfam" id="PF00924">
    <property type="entry name" value="MS_channel_2nd"/>
    <property type="match status" value="1"/>
</dbReference>
<evidence type="ECO:0000313" key="12">
    <source>
        <dbReference type="Proteomes" id="UP001373159"/>
    </source>
</evidence>
<protein>
    <submittedName>
        <fullName evidence="11">Mechanosensitive ion channel domain-containing protein</fullName>
    </submittedName>
</protein>
<keyword evidence="4 8" id="KW-0812">Transmembrane</keyword>
<feature type="domain" description="Mechanosensitive ion channel MscS" evidence="9">
    <location>
        <begin position="167"/>
        <end position="228"/>
    </location>
</feature>
<proteinExistence type="inferred from homology"/>
<dbReference type="InterPro" id="IPR011014">
    <property type="entry name" value="MscS_channel_TM-2"/>
</dbReference>
<dbReference type="PANTHER" id="PTHR30221">
    <property type="entry name" value="SMALL-CONDUCTANCE MECHANOSENSITIVE CHANNEL"/>
    <property type="match status" value="1"/>
</dbReference>
<dbReference type="PANTHER" id="PTHR30221:SF1">
    <property type="entry name" value="SMALL-CONDUCTANCE MECHANOSENSITIVE CHANNEL"/>
    <property type="match status" value="1"/>
</dbReference>
<dbReference type="SUPFAM" id="SSF82861">
    <property type="entry name" value="Mechanosensitive channel protein MscS (YggB), transmembrane region"/>
    <property type="match status" value="1"/>
</dbReference>
<keyword evidence="12" id="KW-1185">Reference proteome</keyword>
<gene>
    <name evidence="11" type="ORF">V8P97_06310</name>
</gene>
<evidence type="ECO:0000256" key="5">
    <source>
        <dbReference type="ARBA" id="ARBA00022989"/>
    </source>
</evidence>
<feature type="transmembrane region" description="Helical" evidence="8">
    <location>
        <begin position="86"/>
        <end position="107"/>
    </location>
</feature>
<evidence type="ECO:0000256" key="8">
    <source>
        <dbReference type="SAM" id="Phobius"/>
    </source>
</evidence>
<evidence type="ECO:0000259" key="9">
    <source>
        <dbReference type="Pfam" id="PF00924"/>
    </source>
</evidence>
<evidence type="ECO:0000259" key="10">
    <source>
        <dbReference type="Pfam" id="PF21088"/>
    </source>
</evidence>
<evidence type="ECO:0000256" key="3">
    <source>
        <dbReference type="ARBA" id="ARBA00022475"/>
    </source>
</evidence>
<evidence type="ECO:0000256" key="1">
    <source>
        <dbReference type="ARBA" id="ARBA00004651"/>
    </source>
</evidence>
<dbReference type="InterPro" id="IPR049142">
    <property type="entry name" value="MS_channel_1st"/>
</dbReference>
<accession>A0ABU8ZQL9</accession>
<dbReference type="InterPro" id="IPR010920">
    <property type="entry name" value="LSM_dom_sf"/>
</dbReference>
<dbReference type="SUPFAM" id="SSF50182">
    <property type="entry name" value="Sm-like ribonucleoproteins"/>
    <property type="match status" value="1"/>
</dbReference>
<keyword evidence="3" id="KW-1003">Cell membrane</keyword>
<dbReference type="RefSeq" id="WP_340469648.1">
    <property type="nucleotide sequence ID" value="NZ_JBANBB010000001.1"/>
</dbReference>
<organism evidence="11 12">
    <name type="scientific">Bifidobacterium favimelis</name>
    <dbReference type="NCBI Taxonomy" id="3122979"/>
    <lineage>
        <taxon>Bacteria</taxon>
        <taxon>Bacillati</taxon>
        <taxon>Actinomycetota</taxon>
        <taxon>Actinomycetes</taxon>
        <taxon>Bifidobacteriales</taxon>
        <taxon>Bifidobacteriaceae</taxon>
        <taxon>Bifidobacterium</taxon>
    </lineage>
</organism>
<dbReference type="Pfam" id="PF21088">
    <property type="entry name" value="MS_channel_1st"/>
    <property type="match status" value="1"/>
</dbReference>
<comment type="caution">
    <text evidence="11">The sequence shown here is derived from an EMBL/GenBank/DDBJ whole genome shotgun (WGS) entry which is preliminary data.</text>
</comment>
<evidence type="ECO:0000256" key="7">
    <source>
        <dbReference type="SAM" id="MobiDB-lite"/>
    </source>
</evidence>
<dbReference type="InterPro" id="IPR045275">
    <property type="entry name" value="MscS_archaea/bacteria_type"/>
</dbReference>
<dbReference type="EMBL" id="JBANBB010000001">
    <property type="protein sequence ID" value="MEK0307071.1"/>
    <property type="molecule type" value="Genomic_DNA"/>
</dbReference>
<dbReference type="InterPro" id="IPR006685">
    <property type="entry name" value="MscS_channel_2nd"/>
</dbReference>
<dbReference type="Gene3D" id="1.10.287.1260">
    <property type="match status" value="1"/>
</dbReference>
<dbReference type="Gene3D" id="2.30.30.60">
    <property type="match status" value="1"/>
</dbReference>
<evidence type="ECO:0000313" key="11">
    <source>
        <dbReference type="EMBL" id="MEK0307071.1"/>
    </source>
</evidence>
<comment type="similarity">
    <text evidence="2">Belongs to the MscS (TC 1.A.23) family.</text>
</comment>
<feature type="transmembrane region" description="Helical" evidence="8">
    <location>
        <begin position="145"/>
        <end position="165"/>
    </location>
</feature>
<dbReference type="InterPro" id="IPR023408">
    <property type="entry name" value="MscS_beta-dom_sf"/>
</dbReference>
<dbReference type="Proteomes" id="UP001373159">
    <property type="component" value="Unassembled WGS sequence"/>
</dbReference>
<evidence type="ECO:0000256" key="2">
    <source>
        <dbReference type="ARBA" id="ARBA00008017"/>
    </source>
</evidence>
<comment type="subcellular location">
    <subcellularLocation>
        <location evidence="1">Cell membrane</location>
        <topology evidence="1">Multi-pass membrane protein</topology>
    </subcellularLocation>
</comment>
<evidence type="ECO:0000256" key="6">
    <source>
        <dbReference type="ARBA" id="ARBA00023136"/>
    </source>
</evidence>
<feature type="transmembrane region" description="Helical" evidence="8">
    <location>
        <begin position="119"/>
        <end position="139"/>
    </location>
</feature>
<feature type="region of interest" description="Disordered" evidence="7">
    <location>
        <begin position="26"/>
        <end position="47"/>
    </location>
</feature>
<keyword evidence="5 8" id="KW-1133">Transmembrane helix</keyword>
<reference evidence="11 12" key="1">
    <citation type="submission" date="2024-02" db="EMBL/GenBank/DDBJ databases">
        <title>Bifidobacterium honeyensis sp. nov., isolated from the comb honey.</title>
        <authorList>
            <person name="Liu W."/>
            <person name="Li Y."/>
        </authorList>
    </citation>
    <scope>NUCLEOTIDE SEQUENCE [LARGE SCALE GENOMIC DNA]</scope>
    <source>
        <strain evidence="11 12">IMAU50988</strain>
    </source>
</reference>